<dbReference type="AlphaFoldDB" id="A0A5N7AZV8"/>
<evidence type="ECO:0000313" key="1">
    <source>
        <dbReference type="EMBL" id="KAE8374619.1"/>
    </source>
</evidence>
<sequence>MRLNLALFGPFPAGMCQPKMPTCQKDGSTAKIRKGRVMTMDKLQIKFNGREKWLYANEIIWQAKKKAKNVACEVVQNIEPG</sequence>
<reference evidence="1 2" key="1">
    <citation type="submission" date="2019-04" db="EMBL/GenBank/DDBJ databases">
        <title>Friends and foes A comparative genomics studyof 23 Aspergillus species from section Flavi.</title>
        <authorList>
            <consortium name="DOE Joint Genome Institute"/>
            <person name="Kjaerbolling I."/>
            <person name="Vesth T."/>
            <person name="Frisvad J.C."/>
            <person name="Nybo J.L."/>
            <person name="Theobald S."/>
            <person name="Kildgaard S."/>
            <person name="Isbrandt T."/>
            <person name="Kuo A."/>
            <person name="Sato A."/>
            <person name="Lyhne E.K."/>
            <person name="Kogle M.E."/>
            <person name="Wiebenga A."/>
            <person name="Kun R.S."/>
            <person name="Lubbers R.J."/>
            <person name="Makela M.R."/>
            <person name="Barry K."/>
            <person name="Chovatia M."/>
            <person name="Clum A."/>
            <person name="Daum C."/>
            <person name="Haridas S."/>
            <person name="He G."/>
            <person name="LaButti K."/>
            <person name="Lipzen A."/>
            <person name="Mondo S."/>
            <person name="Riley R."/>
            <person name="Salamov A."/>
            <person name="Simmons B.A."/>
            <person name="Magnuson J.K."/>
            <person name="Henrissat B."/>
            <person name="Mortensen U.H."/>
            <person name="Larsen T.O."/>
            <person name="Devries R.P."/>
            <person name="Grigoriev I.V."/>
            <person name="Machida M."/>
            <person name="Baker S.E."/>
            <person name="Andersen M.R."/>
        </authorList>
    </citation>
    <scope>NUCLEOTIDE SEQUENCE [LARGE SCALE GENOMIC DNA]</scope>
    <source>
        <strain evidence="1 2">IBT 29228</strain>
    </source>
</reference>
<gene>
    <name evidence="1" type="ORF">BDV26DRAFT_269654</name>
</gene>
<proteinExistence type="predicted"/>
<protein>
    <submittedName>
        <fullName evidence="1">Uncharacterized protein</fullName>
    </submittedName>
</protein>
<dbReference type="Proteomes" id="UP000326198">
    <property type="component" value="Unassembled WGS sequence"/>
</dbReference>
<evidence type="ECO:0000313" key="2">
    <source>
        <dbReference type="Proteomes" id="UP000326198"/>
    </source>
</evidence>
<organism evidence="1 2">
    <name type="scientific">Aspergillus bertholletiae</name>
    <dbReference type="NCBI Taxonomy" id="1226010"/>
    <lineage>
        <taxon>Eukaryota</taxon>
        <taxon>Fungi</taxon>
        <taxon>Dikarya</taxon>
        <taxon>Ascomycota</taxon>
        <taxon>Pezizomycotina</taxon>
        <taxon>Eurotiomycetes</taxon>
        <taxon>Eurotiomycetidae</taxon>
        <taxon>Eurotiales</taxon>
        <taxon>Aspergillaceae</taxon>
        <taxon>Aspergillus</taxon>
        <taxon>Aspergillus subgen. Circumdati</taxon>
    </lineage>
</organism>
<accession>A0A5N7AZV8</accession>
<dbReference type="EMBL" id="ML736280">
    <property type="protein sequence ID" value="KAE8374619.1"/>
    <property type="molecule type" value="Genomic_DNA"/>
</dbReference>
<keyword evidence="2" id="KW-1185">Reference proteome</keyword>
<name>A0A5N7AZV8_9EURO</name>